<accession>A0A1E5WHH5</accession>
<organism evidence="2 3">
    <name type="scientific">Dichanthelium oligosanthes</name>
    <dbReference type="NCBI Taxonomy" id="888268"/>
    <lineage>
        <taxon>Eukaryota</taxon>
        <taxon>Viridiplantae</taxon>
        <taxon>Streptophyta</taxon>
        <taxon>Embryophyta</taxon>
        <taxon>Tracheophyta</taxon>
        <taxon>Spermatophyta</taxon>
        <taxon>Magnoliopsida</taxon>
        <taxon>Liliopsida</taxon>
        <taxon>Poales</taxon>
        <taxon>Poaceae</taxon>
        <taxon>PACMAD clade</taxon>
        <taxon>Panicoideae</taxon>
        <taxon>Panicodae</taxon>
        <taxon>Paniceae</taxon>
        <taxon>Dichantheliinae</taxon>
        <taxon>Dichanthelium</taxon>
    </lineage>
</organism>
<dbReference type="EMBL" id="LWDX02007929">
    <property type="protein sequence ID" value="OEL36794.1"/>
    <property type="molecule type" value="Genomic_DNA"/>
</dbReference>
<feature type="compositionally biased region" description="Low complexity" evidence="1">
    <location>
        <begin position="33"/>
        <end position="42"/>
    </location>
</feature>
<reference evidence="2 3" key="1">
    <citation type="submission" date="2016-09" db="EMBL/GenBank/DDBJ databases">
        <title>The draft genome of Dichanthelium oligosanthes: A C3 panicoid grass species.</title>
        <authorList>
            <person name="Studer A.J."/>
            <person name="Schnable J.C."/>
            <person name="Brutnell T.P."/>
        </authorList>
    </citation>
    <scope>NUCLEOTIDE SEQUENCE [LARGE SCALE GENOMIC DNA]</scope>
    <source>
        <strain evidence="3">cv. Kellogg 1175</strain>
        <tissue evidence="2">Leaf</tissue>
    </source>
</reference>
<evidence type="ECO:0000313" key="3">
    <source>
        <dbReference type="Proteomes" id="UP000095767"/>
    </source>
</evidence>
<evidence type="ECO:0000256" key="1">
    <source>
        <dbReference type="SAM" id="MobiDB-lite"/>
    </source>
</evidence>
<name>A0A1E5WHH5_9POAL</name>
<proteinExistence type="predicted"/>
<protein>
    <submittedName>
        <fullName evidence="2">Uncharacterized protein</fullName>
    </submittedName>
</protein>
<dbReference type="Proteomes" id="UP000095767">
    <property type="component" value="Unassembled WGS sequence"/>
</dbReference>
<keyword evidence="3" id="KW-1185">Reference proteome</keyword>
<dbReference type="AlphaFoldDB" id="A0A1E5WHH5"/>
<comment type="caution">
    <text evidence="2">The sequence shown here is derived from an EMBL/GenBank/DDBJ whole genome shotgun (WGS) entry which is preliminary data.</text>
</comment>
<feature type="region of interest" description="Disordered" evidence="1">
    <location>
        <begin position="1"/>
        <end position="127"/>
    </location>
</feature>
<sequence length="161" mass="17034">MATDGGNKEGGSGSEGGRRRGGTGKDPRRDTWSATASAASRHAPPPKRRAPPNGSWFRSTQPPKTRRGEKRRSGEQTQPNPTNQPTQPGATTTAGRPAEVSSLSQGAGRPGLPPTPTCLTDAEKRKGAPLSCSTRCRMCLLAGHRRLAITSHVPPQINWPV</sequence>
<feature type="compositionally biased region" description="Low complexity" evidence="1">
    <location>
        <begin position="76"/>
        <end position="95"/>
    </location>
</feature>
<evidence type="ECO:0000313" key="2">
    <source>
        <dbReference type="EMBL" id="OEL36794.1"/>
    </source>
</evidence>
<gene>
    <name evidence="2" type="ORF">BAE44_0002185</name>
</gene>